<name>A0A239ZBZ2_9STAP</name>
<dbReference type="SUPFAM" id="SSF56281">
    <property type="entry name" value="Metallo-hydrolase/oxidoreductase"/>
    <property type="match status" value="1"/>
</dbReference>
<dbReference type="RefSeq" id="WP_095088093.1">
    <property type="nucleotide sequence ID" value="NZ_BMDM01000005.1"/>
</dbReference>
<evidence type="ECO:0000313" key="3">
    <source>
        <dbReference type="Proteomes" id="UP000242084"/>
    </source>
</evidence>
<organism evidence="2 3">
    <name type="scientific">Mammaliicoccus stepanovicii</name>
    <dbReference type="NCBI Taxonomy" id="643214"/>
    <lineage>
        <taxon>Bacteria</taxon>
        <taxon>Bacillati</taxon>
        <taxon>Bacillota</taxon>
        <taxon>Bacilli</taxon>
        <taxon>Bacillales</taxon>
        <taxon>Staphylococcaceae</taxon>
        <taxon>Mammaliicoccus</taxon>
    </lineage>
</organism>
<dbReference type="KEGG" id="sste:SAMEA4384403_1408"/>
<accession>A0A239ZBZ2</accession>
<evidence type="ECO:0000313" key="2">
    <source>
        <dbReference type="EMBL" id="SNV68523.1"/>
    </source>
</evidence>
<reference evidence="2 3" key="1">
    <citation type="submission" date="2017-06" db="EMBL/GenBank/DDBJ databases">
        <authorList>
            <consortium name="Pathogen Informatics"/>
        </authorList>
    </citation>
    <scope>NUCLEOTIDE SEQUENCE [LARGE SCALE GENOMIC DNA]</scope>
    <source>
        <strain evidence="2 3">NCTC13839</strain>
    </source>
</reference>
<dbReference type="Gene3D" id="3.60.15.10">
    <property type="entry name" value="Ribonuclease Z/Hydroxyacylglutathione hydrolase-like"/>
    <property type="match status" value="1"/>
</dbReference>
<dbReference type="InterPro" id="IPR050855">
    <property type="entry name" value="NDM-1-like"/>
</dbReference>
<dbReference type="OrthoDB" id="420651at2"/>
<sequence>MTLKKISPNIYILPFDKERDRPNIGYIHGDKYSMLIDTGNSPAHLNDMLNEIKQLNLPIPTVALITHWHWDHTFAMHAFDGITVAERETNQMLKKLETWNWTKDDMQQRLVSGEECEFCDTHIKIEYEDVSTIQVVHSNIEFEDHIHFDLGNITIEVQRMINPHSDDGVIAYCKEEQVLFAGDADSGEYYLLDGGYDNERFYHYIKSVDKYDFNTYIHGHLDPMNKEELKSFWKQIEAEDL</sequence>
<dbReference type="InterPro" id="IPR001279">
    <property type="entry name" value="Metallo-B-lactamas"/>
</dbReference>
<dbReference type="PANTHER" id="PTHR42951:SF4">
    <property type="entry name" value="ACYL-COENZYME A THIOESTERASE MBLAC2"/>
    <property type="match status" value="1"/>
</dbReference>
<evidence type="ECO:0000259" key="1">
    <source>
        <dbReference type="SMART" id="SM00849"/>
    </source>
</evidence>
<dbReference type="InterPro" id="IPR036866">
    <property type="entry name" value="RibonucZ/Hydroxyglut_hydro"/>
</dbReference>
<dbReference type="AlphaFoldDB" id="A0A239ZBZ2"/>
<feature type="domain" description="Metallo-beta-lactamase" evidence="1">
    <location>
        <begin position="21"/>
        <end position="220"/>
    </location>
</feature>
<dbReference type="Proteomes" id="UP000242084">
    <property type="component" value="Chromosome 1"/>
</dbReference>
<keyword evidence="3" id="KW-1185">Reference proteome</keyword>
<protein>
    <submittedName>
        <fullName evidence="2">Metallo-beta-lactamase superfamily</fullName>
    </submittedName>
</protein>
<gene>
    <name evidence="2" type="ORF">SAMEA4384403_01408</name>
</gene>
<dbReference type="SMART" id="SM00849">
    <property type="entry name" value="Lactamase_B"/>
    <property type="match status" value="1"/>
</dbReference>
<proteinExistence type="predicted"/>
<dbReference type="PANTHER" id="PTHR42951">
    <property type="entry name" value="METALLO-BETA-LACTAMASE DOMAIN-CONTAINING"/>
    <property type="match status" value="1"/>
</dbReference>
<dbReference type="Pfam" id="PF00753">
    <property type="entry name" value="Lactamase_B"/>
    <property type="match status" value="1"/>
</dbReference>
<dbReference type="EMBL" id="LT906462">
    <property type="protein sequence ID" value="SNV68523.1"/>
    <property type="molecule type" value="Genomic_DNA"/>
</dbReference>